<dbReference type="RefSeq" id="WP_149754000.1">
    <property type="nucleotide sequence ID" value="NZ_FOMS01000001.1"/>
</dbReference>
<dbReference type="PANTHER" id="PTHR43433">
    <property type="entry name" value="HYDROLASE, ALPHA/BETA FOLD FAMILY PROTEIN"/>
    <property type="match status" value="1"/>
</dbReference>
<sequence length="236" mass="25377">MSDPLVLIPGLVSDARLFQPQIEVLSRRVPVTVLPSARGERIEEVASAALPHLPAKFALAGHGYGGMVAMEILRRAPDRVLRLALMSTTPLADTPGEAAAREPRIIAARAGRFDDVIAEEVPGSALAPGPERVRHIALVKAMARDLGADAYQRQVRAMQRRKDQQAVLRKCKVPVLVLCGAHDTLYPVKRQSFMAELIAQAGLTVIDEAGHLPSVEAPDAVTDALSDWLSAPALTR</sequence>
<dbReference type="EMBL" id="FOMS01000001">
    <property type="protein sequence ID" value="SFD46409.1"/>
    <property type="molecule type" value="Genomic_DNA"/>
</dbReference>
<proteinExistence type="predicted"/>
<dbReference type="AlphaFoldDB" id="A0A1I1SIV1"/>
<keyword evidence="3" id="KW-1185">Reference proteome</keyword>
<protein>
    <submittedName>
        <fullName evidence="2">Pimeloyl-ACP methyl ester carboxylesterase</fullName>
    </submittedName>
</protein>
<reference evidence="2 3" key="1">
    <citation type="submission" date="2016-10" db="EMBL/GenBank/DDBJ databases">
        <authorList>
            <person name="Varghese N."/>
            <person name="Submissions S."/>
        </authorList>
    </citation>
    <scope>NUCLEOTIDE SEQUENCE [LARGE SCALE GENOMIC DNA]</scope>
    <source>
        <strain evidence="3">YIM D21,KCTC 23444,ACCC 10710</strain>
    </source>
</reference>
<dbReference type="OrthoDB" id="5491135at2"/>
<dbReference type="PANTHER" id="PTHR43433:SF4">
    <property type="entry name" value="NON-HEME CHLOROPEROXIDASE-RELATED"/>
    <property type="match status" value="1"/>
</dbReference>
<gene>
    <name evidence="2" type="ORF">SAMN04515678_101189</name>
</gene>
<dbReference type="PRINTS" id="PR00111">
    <property type="entry name" value="ABHYDROLASE"/>
</dbReference>
<dbReference type="Gene3D" id="3.40.50.1820">
    <property type="entry name" value="alpha/beta hydrolase"/>
    <property type="match status" value="1"/>
</dbReference>
<organism evidence="2 3">
    <name type="scientific">Roseivivax sediminis</name>
    <dbReference type="NCBI Taxonomy" id="936889"/>
    <lineage>
        <taxon>Bacteria</taxon>
        <taxon>Pseudomonadati</taxon>
        <taxon>Pseudomonadota</taxon>
        <taxon>Alphaproteobacteria</taxon>
        <taxon>Rhodobacterales</taxon>
        <taxon>Roseobacteraceae</taxon>
        <taxon>Roseivivax</taxon>
    </lineage>
</organism>
<dbReference type="Pfam" id="PF12697">
    <property type="entry name" value="Abhydrolase_6"/>
    <property type="match status" value="1"/>
</dbReference>
<dbReference type="Proteomes" id="UP000325289">
    <property type="component" value="Unassembled WGS sequence"/>
</dbReference>
<dbReference type="InterPro" id="IPR029058">
    <property type="entry name" value="AB_hydrolase_fold"/>
</dbReference>
<accession>A0A1I1SIV1</accession>
<dbReference type="InterPro" id="IPR050471">
    <property type="entry name" value="AB_hydrolase"/>
</dbReference>
<evidence type="ECO:0000259" key="1">
    <source>
        <dbReference type="Pfam" id="PF12697"/>
    </source>
</evidence>
<evidence type="ECO:0000313" key="3">
    <source>
        <dbReference type="Proteomes" id="UP000325289"/>
    </source>
</evidence>
<feature type="domain" description="AB hydrolase-1" evidence="1">
    <location>
        <begin position="5"/>
        <end position="224"/>
    </location>
</feature>
<dbReference type="InterPro" id="IPR000073">
    <property type="entry name" value="AB_hydrolase_1"/>
</dbReference>
<name>A0A1I1SIV1_9RHOB</name>
<dbReference type="SUPFAM" id="SSF53474">
    <property type="entry name" value="alpha/beta-Hydrolases"/>
    <property type="match status" value="1"/>
</dbReference>
<evidence type="ECO:0000313" key="2">
    <source>
        <dbReference type="EMBL" id="SFD46409.1"/>
    </source>
</evidence>